<keyword evidence="3" id="KW-1185">Reference proteome</keyword>
<gene>
    <name evidence="2" type="ORF">Taro_023181</name>
</gene>
<sequence>MPSMVLKAVNTSHSIHIAIPGTRKLAITRCFSRSTRDPHSKNTPNRDPRARIAQHPTSKTSPGRAELVEALFCQDFLKTQLGWECDISLRRDQVATRLPIVIHLSTSARLSRAQHAVRMQTTSQNSGNQNAASLGVAIRRRRAPLS</sequence>
<comment type="caution">
    <text evidence="2">The sequence shown here is derived from an EMBL/GenBank/DDBJ whole genome shotgun (WGS) entry which is preliminary data.</text>
</comment>
<reference evidence="2" key="1">
    <citation type="submission" date="2017-07" db="EMBL/GenBank/DDBJ databases">
        <title>Taro Niue Genome Assembly and Annotation.</title>
        <authorList>
            <person name="Atibalentja N."/>
            <person name="Keating K."/>
            <person name="Fields C.J."/>
        </authorList>
    </citation>
    <scope>NUCLEOTIDE SEQUENCE</scope>
    <source>
        <strain evidence="2">Niue_2</strain>
        <tissue evidence="2">Leaf</tissue>
    </source>
</reference>
<protein>
    <submittedName>
        <fullName evidence="2">Uncharacterized protein</fullName>
    </submittedName>
</protein>
<evidence type="ECO:0000313" key="3">
    <source>
        <dbReference type="Proteomes" id="UP000652761"/>
    </source>
</evidence>
<dbReference type="EMBL" id="NMUH01001257">
    <property type="protein sequence ID" value="MQL90597.1"/>
    <property type="molecule type" value="Genomic_DNA"/>
</dbReference>
<name>A0A843V7M0_COLES</name>
<evidence type="ECO:0000313" key="2">
    <source>
        <dbReference type="EMBL" id="MQL90597.1"/>
    </source>
</evidence>
<proteinExistence type="predicted"/>
<feature type="compositionally biased region" description="Basic and acidic residues" evidence="1">
    <location>
        <begin position="34"/>
        <end position="50"/>
    </location>
</feature>
<organism evidence="2 3">
    <name type="scientific">Colocasia esculenta</name>
    <name type="common">Wild taro</name>
    <name type="synonym">Arum esculentum</name>
    <dbReference type="NCBI Taxonomy" id="4460"/>
    <lineage>
        <taxon>Eukaryota</taxon>
        <taxon>Viridiplantae</taxon>
        <taxon>Streptophyta</taxon>
        <taxon>Embryophyta</taxon>
        <taxon>Tracheophyta</taxon>
        <taxon>Spermatophyta</taxon>
        <taxon>Magnoliopsida</taxon>
        <taxon>Liliopsida</taxon>
        <taxon>Araceae</taxon>
        <taxon>Aroideae</taxon>
        <taxon>Colocasieae</taxon>
        <taxon>Colocasia</taxon>
    </lineage>
</organism>
<feature type="non-terminal residue" evidence="2">
    <location>
        <position position="146"/>
    </location>
</feature>
<feature type="region of interest" description="Disordered" evidence="1">
    <location>
        <begin position="31"/>
        <end position="63"/>
    </location>
</feature>
<accession>A0A843V7M0</accession>
<dbReference type="AlphaFoldDB" id="A0A843V7M0"/>
<evidence type="ECO:0000256" key="1">
    <source>
        <dbReference type="SAM" id="MobiDB-lite"/>
    </source>
</evidence>
<dbReference type="Proteomes" id="UP000652761">
    <property type="component" value="Unassembled WGS sequence"/>
</dbReference>